<comment type="caution">
    <text evidence="2">The sequence shown here is derived from an EMBL/GenBank/DDBJ whole genome shotgun (WGS) entry which is preliminary data.</text>
</comment>
<evidence type="ECO:0000313" key="3">
    <source>
        <dbReference type="Proteomes" id="UP000252707"/>
    </source>
</evidence>
<organism evidence="2 3">
    <name type="scientific">Thioalbus denitrificans</name>
    <dbReference type="NCBI Taxonomy" id="547122"/>
    <lineage>
        <taxon>Bacteria</taxon>
        <taxon>Pseudomonadati</taxon>
        <taxon>Pseudomonadota</taxon>
        <taxon>Gammaproteobacteria</taxon>
        <taxon>Chromatiales</taxon>
        <taxon>Ectothiorhodospiraceae</taxon>
        <taxon>Thioalbus</taxon>
    </lineage>
</organism>
<keyword evidence="3" id="KW-1185">Reference proteome</keyword>
<feature type="transmembrane region" description="Helical" evidence="1">
    <location>
        <begin position="143"/>
        <end position="170"/>
    </location>
</feature>
<accession>A0A369CKD9</accession>
<gene>
    <name evidence="2" type="ORF">DFQ59_101445</name>
</gene>
<name>A0A369CKD9_9GAMM</name>
<dbReference type="AlphaFoldDB" id="A0A369CKD9"/>
<dbReference type="NCBIfam" id="NF041043">
    <property type="entry name" value="BPSS1780_fam"/>
    <property type="match status" value="1"/>
</dbReference>
<proteinExistence type="predicted"/>
<protein>
    <submittedName>
        <fullName evidence="2">Putative membrane protein</fullName>
    </submittedName>
</protein>
<sequence>MEAEHVSAERGWGWYGNGWRFFMRNPGIWILLVVIYMAISVVLGLIPLLGGLINALLGPALFGGLLYGCARLEAGEPLEVAHLFQAFRDSGRTGPMLVLGAITLAGALLALLLGGGLMFGGMYGTHMMGEGGPGMAAGAMSGLGLLGLLVILAINLVVAMALFYATPLVMLEGMAPVDAMKASIGGCLRNIVPLLLFGILFIVLAFLAAIPLALGFLVLIPVGVGAVYQSYREVFPGRPAAPETAPRVPPPPPQG</sequence>
<keyword evidence="1" id="KW-0472">Membrane</keyword>
<evidence type="ECO:0000256" key="1">
    <source>
        <dbReference type="SAM" id="Phobius"/>
    </source>
</evidence>
<feature type="transmembrane region" description="Helical" evidence="1">
    <location>
        <begin position="28"/>
        <end position="46"/>
    </location>
</feature>
<reference evidence="2 3" key="1">
    <citation type="submission" date="2018-07" db="EMBL/GenBank/DDBJ databases">
        <title>Genomic Encyclopedia of Type Strains, Phase IV (KMG-IV): sequencing the most valuable type-strain genomes for metagenomic binning, comparative biology and taxonomic classification.</title>
        <authorList>
            <person name="Goeker M."/>
        </authorList>
    </citation>
    <scope>NUCLEOTIDE SEQUENCE [LARGE SCALE GENOMIC DNA]</scope>
    <source>
        <strain evidence="2 3">DSM 26407</strain>
    </source>
</reference>
<evidence type="ECO:0000313" key="2">
    <source>
        <dbReference type="EMBL" id="RCX33146.1"/>
    </source>
</evidence>
<keyword evidence="1" id="KW-1133">Transmembrane helix</keyword>
<feature type="transmembrane region" description="Helical" evidence="1">
    <location>
        <begin position="191"/>
        <end position="220"/>
    </location>
</feature>
<dbReference type="RefSeq" id="WP_114278019.1">
    <property type="nucleotide sequence ID" value="NZ_QPJY01000001.1"/>
</dbReference>
<keyword evidence="1" id="KW-0812">Transmembrane</keyword>
<dbReference type="OrthoDB" id="5298483at2"/>
<dbReference type="InterPro" id="IPR047798">
    <property type="entry name" value="BPSS1780-like"/>
</dbReference>
<dbReference type="EMBL" id="QPJY01000001">
    <property type="protein sequence ID" value="RCX33146.1"/>
    <property type="molecule type" value="Genomic_DNA"/>
</dbReference>
<dbReference type="Proteomes" id="UP000252707">
    <property type="component" value="Unassembled WGS sequence"/>
</dbReference>
<feature type="transmembrane region" description="Helical" evidence="1">
    <location>
        <begin position="52"/>
        <end position="70"/>
    </location>
</feature>
<feature type="transmembrane region" description="Helical" evidence="1">
    <location>
        <begin position="97"/>
        <end position="123"/>
    </location>
</feature>